<evidence type="ECO:0000313" key="2">
    <source>
        <dbReference type="EMBL" id="VGM07425.1"/>
    </source>
</evidence>
<dbReference type="Pfam" id="PF00270">
    <property type="entry name" value="DEAD"/>
    <property type="match status" value="1"/>
</dbReference>
<dbReference type="GO" id="GO:0005524">
    <property type="term" value="F:ATP binding"/>
    <property type="evidence" value="ECO:0007669"/>
    <property type="project" value="InterPro"/>
</dbReference>
<dbReference type="InterPro" id="IPR027417">
    <property type="entry name" value="P-loop_NTPase"/>
</dbReference>
<accession>A0A486S065</accession>
<dbReference type="EMBL" id="CAAHCY010000004">
    <property type="protein sequence ID" value="VGM07425.1"/>
    <property type="molecule type" value="Genomic_DNA"/>
</dbReference>
<dbReference type="GO" id="GO:0003676">
    <property type="term" value="F:nucleic acid binding"/>
    <property type="evidence" value="ECO:0007669"/>
    <property type="project" value="InterPro"/>
</dbReference>
<feature type="domain" description="DEAD/DEAH-box helicase" evidence="1">
    <location>
        <begin position="12"/>
        <end position="122"/>
    </location>
</feature>
<dbReference type="AlphaFoldDB" id="A0A486S065"/>
<proteinExistence type="predicted"/>
<dbReference type="SUPFAM" id="SSF52540">
    <property type="entry name" value="P-loop containing nucleoside triphosphate hydrolases"/>
    <property type="match status" value="1"/>
</dbReference>
<gene>
    <name evidence="2" type="ORF">SAMEA4873555_02836</name>
</gene>
<dbReference type="RefSeq" id="WP_110216137.1">
    <property type="nucleotide sequence ID" value="NZ_BIKV01000013.1"/>
</dbReference>
<protein>
    <recommendedName>
        <fullName evidence="1">DEAD/DEAH-box helicase domain-containing protein</fullName>
    </recommendedName>
</protein>
<dbReference type="InterPro" id="IPR011545">
    <property type="entry name" value="DEAD/DEAH_box_helicase_dom"/>
</dbReference>
<organism evidence="2">
    <name type="scientific">Klebsiella pneumoniae</name>
    <dbReference type="NCBI Taxonomy" id="573"/>
    <lineage>
        <taxon>Bacteria</taxon>
        <taxon>Pseudomonadati</taxon>
        <taxon>Pseudomonadota</taxon>
        <taxon>Gammaproteobacteria</taxon>
        <taxon>Enterobacterales</taxon>
        <taxon>Enterobacteriaceae</taxon>
        <taxon>Klebsiella/Raoultella group</taxon>
        <taxon>Klebsiella</taxon>
        <taxon>Klebsiella pneumoniae complex</taxon>
    </lineage>
</organism>
<name>A0A486S065_KLEPN</name>
<dbReference type="Gene3D" id="3.40.50.300">
    <property type="entry name" value="P-loop containing nucleotide triphosphate hydrolases"/>
    <property type="match status" value="1"/>
</dbReference>
<reference evidence="2" key="1">
    <citation type="submission" date="2019-03" db="EMBL/GenBank/DDBJ databases">
        <authorList>
            <consortium name="Pathogen Informatics"/>
        </authorList>
    </citation>
    <scope>NUCLEOTIDE SEQUENCE</scope>
    <source>
        <strain evidence="2">5012STDY7626354</strain>
    </source>
</reference>
<evidence type="ECO:0000259" key="1">
    <source>
        <dbReference type="Pfam" id="PF00270"/>
    </source>
</evidence>
<sequence length="489" mass="56093">MNKTEQSLKVKIVNAICGSGKSYKLKQYIKTNPDKRILIAVPTHELASQTQSDLQKLGIPAYHNQVDNGESATRSLINALDDDFGRNIVIVTHECLLHFCLYAYRDERTQKKLRLFDIYIDEIPSAWYGAEIDYKNEEYKKSNFPFLEWIEEQNGLYFVRDEDREKFLAYYESEHANSKLLKQALFSMLTGQGMLLEQDKYFFSFTANPILYSALWAKSFTVLGANVGISEFAYAAKAILNADISLADDNLQPDLVRRVHTDTKRIEMLPVFSQKCTKKLLSEHYSDILNGTRRALRDGFIYTSNKDEQHSNGFYYASHADDVLESGERVSMASYGLNHYQHLHKAAFLGCANLDGTTIGHWRKYCDLNGWDWAELEEKRQAALNYEKVYQFVSRCSVRVRGNSNKQVYIVPDVGCAEYLKQHYFPDAVIKPAMIKAERKKRDTSKGDSKLQLIKGLLDEGYKQSQIIAITGLKENSVKGYLKRIRKAA</sequence>